<gene>
    <name evidence="12" type="ORF">H6B30_01270</name>
</gene>
<dbReference type="Gene3D" id="2.130.10.10">
    <property type="entry name" value="YVTN repeat-like/Quinoprotein amine dehydrogenase"/>
    <property type="match status" value="3"/>
</dbReference>
<dbReference type="Gene3D" id="3.30.565.10">
    <property type="entry name" value="Histidine kinase-like ATPase, C-terminal domain"/>
    <property type="match status" value="1"/>
</dbReference>
<accession>A0A939B070</accession>
<dbReference type="InterPro" id="IPR009057">
    <property type="entry name" value="Homeodomain-like_sf"/>
</dbReference>
<dbReference type="Gene3D" id="1.10.10.60">
    <property type="entry name" value="Homeodomain-like"/>
    <property type="match status" value="1"/>
</dbReference>
<dbReference type="PROSITE" id="PS50110">
    <property type="entry name" value="RESPONSE_REGULATORY"/>
    <property type="match status" value="1"/>
</dbReference>
<dbReference type="SUPFAM" id="SSF55874">
    <property type="entry name" value="ATPase domain of HSP90 chaperone/DNA topoisomerase II/histidine kinase"/>
    <property type="match status" value="1"/>
</dbReference>
<dbReference type="InterPro" id="IPR011047">
    <property type="entry name" value="Quinoprotein_ADH-like_sf"/>
</dbReference>
<keyword evidence="5" id="KW-0804">Transcription</keyword>
<dbReference type="Gene3D" id="2.60.40.10">
    <property type="entry name" value="Immunoglobulins"/>
    <property type="match status" value="1"/>
</dbReference>
<dbReference type="PROSITE" id="PS01124">
    <property type="entry name" value="HTH_ARAC_FAMILY_2"/>
    <property type="match status" value="1"/>
</dbReference>
<dbReference type="RefSeq" id="WP_205107110.1">
    <property type="nucleotide sequence ID" value="NZ_JACJJL010000001.1"/>
</dbReference>
<dbReference type="InterPro" id="IPR001789">
    <property type="entry name" value="Sig_transdc_resp-reg_receiver"/>
</dbReference>
<keyword evidence="4" id="KW-0805">Transcription regulation</keyword>
<evidence type="ECO:0000256" key="2">
    <source>
        <dbReference type="ARBA" id="ARBA00012438"/>
    </source>
</evidence>
<dbReference type="SUPFAM" id="SSF47384">
    <property type="entry name" value="Homodimeric domain of signal transducing histidine kinase"/>
    <property type="match status" value="1"/>
</dbReference>
<evidence type="ECO:0000256" key="3">
    <source>
        <dbReference type="ARBA" id="ARBA00022553"/>
    </source>
</evidence>
<protein>
    <recommendedName>
        <fullName evidence="2">histidine kinase</fullName>
        <ecNumber evidence="2">2.7.13.3</ecNumber>
    </recommendedName>
</protein>
<dbReference type="SMART" id="SM00448">
    <property type="entry name" value="REC"/>
    <property type="match status" value="1"/>
</dbReference>
<dbReference type="Pfam" id="PF07495">
    <property type="entry name" value="Y_Y_Y"/>
    <property type="match status" value="1"/>
</dbReference>
<feature type="domain" description="Histidine kinase" evidence="10">
    <location>
        <begin position="930"/>
        <end position="1141"/>
    </location>
</feature>
<dbReference type="CDD" id="cd00075">
    <property type="entry name" value="HATPase"/>
    <property type="match status" value="1"/>
</dbReference>
<evidence type="ECO:0000259" key="11">
    <source>
        <dbReference type="PROSITE" id="PS50110"/>
    </source>
</evidence>
<dbReference type="InterPro" id="IPR011123">
    <property type="entry name" value="Y_Y_Y"/>
</dbReference>
<keyword evidence="8" id="KW-0812">Transmembrane</keyword>
<proteinExistence type="predicted"/>
<evidence type="ECO:0000313" key="13">
    <source>
        <dbReference type="Proteomes" id="UP000764045"/>
    </source>
</evidence>
<dbReference type="GO" id="GO:0043565">
    <property type="term" value="F:sequence-specific DNA binding"/>
    <property type="evidence" value="ECO:0007669"/>
    <property type="project" value="InterPro"/>
</dbReference>
<keyword evidence="3 6" id="KW-0597">Phosphoprotein</keyword>
<dbReference type="InterPro" id="IPR005467">
    <property type="entry name" value="His_kinase_dom"/>
</dbReference>
<evidence type="ECO:0000313" key="12">
    <source>
        <dbReference type="EMBL" id="MBM6660398.1"/>
    </source>
</evidence>
<dbReference type="SMART" id="SM00388">
    <property type="entry name" value="HisKA"/>
    <property type="match status" value="1"/>
</dbReference>
<dbReference type="InterPro" id="IPR036890">
    <property type="entry name" value="HATPase_C_sf"/>
</dbReference>
<dbReference type="SUPFAM" id="SSF63829">
    <property type="entry name" value="Calcium-dependent phosphotriesterase"/>
    <property type="match status" value="2"/>
</dbReference>
<keyword evidence="8" id="KW-0472">Membrane</keyword>
<dbReference type="InterPro" id="IPR004358">
    <property type="entry name" value="Sig_transdc_His_kin-like_C"/>
</dbReference>
<dbReference type="InterPro" id="IPR013783">
    <property type="entry name" value="Ig-like_fold"/>
</dbReference>
<dbReference type="PANTHER" id="PTHR43547">
    <property type="entry name" value="TWO-COMPONENT HISTIDINE KINASE"/>
    <property type="match status" value="1"/>
</dbReference>
<dbReference type="PRINTS" id="PR00344">
    <property type="entry name" value="BCTRLSENSOR"/>
</dbReference>
<evidence type="ECO:0000256" key="5">
    <source>
        <dbReference type="ARBA" id="ARBA00023163"/>
    </source>
</evidence>
<reference evidence="12 13" key="1">
    <citation type="journal article" date="2021" name="Sci. Rep.">
        <title>The distribution of antibiotic resistance genes in chicken gut microbiota commensals.</title>
        <authorList>
            <person name="Juricova H."/>
            <person name="Matiasovicova J."/>
            <person name="Kubasova T."/>
            <person name="Cejkova D."/>
            <person name="Rychlik I."/>
        </authorList>
    </citation>
    <scope>NUCLEOTIDE SEQUENCE [LARGE SCALE GENOMIC DNA]</scope>
    <source>
        <strain evidence="12 13">An819</strain>
    </source>
</reference>
<dbReference type="Pfam" id="PF12833">
    <property type="entry name" value="HTH_18"/>
    <property type="match status" value="1"/>
</dbReference>
<evidence type="ECO:0000256" key="1">
    <source>
        <dbReference type="ARBA" id="ARBA00000085"/>
    </source>
</evidence>
<dbReference type="EC" id="2.7.13.3" evidence="2"/>
<dbReference type="PROSITE" id="PS50109">
    <property type="entry name" value="HIS_KIN"/>
    <property type="match status" value="1"/>
</dbReference>
<dbReference type="InterPro" id="IPR003661">
    <property type="entry name" value="HisK_dim/P_dom"/>
</dbReference>
<dbReference type="SMART" id="SM00387">
    <property type="entry name" value="HATPase_c"/>
    <property type="match status" value="1"/>
</dbReference>
<dbReference type="Gene3D" id="3.40.50.2300">
    <property type="match status" value="1"/>
</dbReference>
<dbReference type="Pfam" id="PF02518">
    <property type="entry name" value="HATPase_c"/>
    <property type="match status" value="1"/>
</dbReference>
<organism evidence="12 13">
    <name type="scientific">Marseilla massiliensis</name>
    <dbReference type="NCBI Taxonomy" id="1841864"/>
    <lineage>
        <taxon>Bacteria</taxon>
        <taxon>Pseudomonadati</taxon>
        <taxon>Bacteroidota</taxon>
        <taxon>Bacteroidia</taxon>
        <taxon>Bacteroidales</taxon>
        <taxon>Prevotellaceae</taxon>
        <taxon>Marseilla</taxon>
    </lineage>
</organism>
<feature type="region of interest" description="Disordered" evidence="7">
    <location>
        <begin position="1149"/>
        <end position="1169"/>
    </location>
</feature>
<dbReference type="Proteomes" id="UP000764045">
    <property type="component" value="Unassembled WGS sequence"/>
</dbReference>
<dbReference type="InterPro" id="IPR011006">
    <property type="entry name" value="CheY-like_superfamily"/>
</dbReference>
<evidence type="ECO:0000259" key="9">
    <source>
        <dbReference type="PROSITE" id="PS01124"/>
    </source>
</evidence>
<keyword evidence="13" id="KW-1185">Reference proteome</keyword>
<evidence type="ECO:0000256" key="8">
    <source>
        <dbReference type="SAM" id="Phobius"/>
    </source>
</evidence>
<comment type="catalytic activity">
    <reaction evidence="1">
        <text>ATP + protein L-histidine = ADP + protein N-phospho-L-histidine.</text>
        <dbReference type="EC" id="2.7.13.3"/>
    </reaction>
</comment>
<feature type="domain" description="Response regulatory" evidence="11">
    <location>
        <begin position="1179"/>
        <end position="1294"/>
    </location>
</feature>
<evidence type="ECO:0000256" key="4">
    <source>
        <dbReference type="ARBA" id="ARBA00023015"/>
    </source>
</evidence>
<keyword evidence="8" id="KW-1133">Transmembrane helix</keyword>
<evidence type="ECO:0000259" key="10">
    <source>
        <dbReference type="PROSITE" id="PS50109"/>
    </source>
</evidence>
<dbReference type="CDD" id="cd17574">
    <property type="entry name" value="REC_OmpR"/>
    <property type="match status" value="1"/>
</dbReference>
<dbReference type="InterPro" id="IPR003594">
    <property type="entry name" value="HATPase_dom"/>
</dbReference>
<feature type="modified residue" description="4-aspartylphosphate" evidence="6">
    <location>
        <position position="1227"/>
    </location>
</feature>
<dbReference type="GO" id="GO:0003700">
    <property type="term" value="F:DNA-binding transcription factor activity"/>
    <property type="evidence" value="ECO:0007669"/>
    <property type="project" value="InterPro"/>
</dbReference>
<sequence length="1425" mass="153852">MRIFLLGVVRALVAWLAPVVSSGVVILTAAALFPAPLSAQGEGVGYSMRRISSAGGLPSNTVHCMARDASGYIWIGTSNGLCRYDGFNAMRLRGISCDPSVYIEPNIGDVECDEKRGLVWVLTSAGIVGCFDVRQSRFVDYTGRGEYLRQYGQWMLADGGLWLYGNGDGVRHVDRRGGRFIVVDYSERAGNLPSDDVRRVAADSAGNVWLLTARGALAVTPGGKAVALGAGRNMAGCAPVGGGMALVGADGSIGIYDSRLRLARRLRVGGVGTVGVGRLTHCCEWRGQLLLFTAGGALAVDMATGRQYRPDSLQIAGAVACPGSSPGWQTVANGSGDVLTLRSDGLASRFNLLPGGRNPSQGGVKIRVAAAGRALYIATNGNGLFCLDPARGAMPSRVEEPAGTDALSDMLLCIMATGDGTLLVGNEAAGVTCVMPGRQTQARYILPEPGGMGSLANTVRHIATRGDGKMFVSTKDNAIYDYNPATGGLQATGRLRACAYAFFTDRHGHTYLGTRGDGLYVDGLRYATDETARHIPSNDIYDVAQDGRGRIYVATWDGGLLVADNPGQRPVRFRVMLNRTRDERRVRRVCIDGRGRAWVATCNGLYTADTRQGRIDNASFTRLAAADGSLPATNIICLTVARDGNVYAGGLGCGLIKVKPGKGAARPGYEQITMAQGLVNDNVRSVVEDRYGYIWAGTEEGVSRVNPSNNTATSYRFGTTLEGNICSEGAAAVAPDGTLLFGTFGGMLAVSPVNPERDMTRARPPLITNIMVNGLEPWQDTALAGLVAGADTTGRMELGHDQGNITLCFSNMDYANAASSFFMYRLDGEDRQWHTANGRAVARYANLRPGTYTFRVRAMTADTRWSPDTTLAITILQPWWLRWWAWVVYAAALASLSAWLYSLWLRGFRLRQQVLTERRMGEFRLNLFTQIAHEFRTPLALIQGAADRLARNDGRPPSRSALQTVRRGTSRLLRQVNMLMEFRRISTGNARLQLVRGGIVGFARGIYMDFFSAARQKEVAFTMVPFERDYTMAFDRRMVETMVYNLLSNAIKYVPRRGSVTLRLRLDGRKVLISVEDSGPGLSEEQQKSLFSPFMHGYVGSGGMGIGLYTARQMALLHKGDLTYGRAAGLTVFTVELPADESVYAAGDYGAEPSADETGTPGAGGGVRELLPEPLNDVKVAIVEDDPDMMEQLRTEIGAYFRTECYPDGESAADGLAASGVALVVCDVMLPGIYGYELVRRLRHNAATASVPVIMLTALDDDEHALRGYKAGADDYMGKPCNFALLAAKAARLIAWRSHGRAESAGGQPEGQGGVVTARADRAFMDSVRRVVEARLGEPGFGVDQLADAMCMGRTKLYGRMKELFGTTPNRYILDVRLEVAARLLSEGRLTASEAGYKVGMDNRSYFFKCFKEKYGVPPGKYARG</sequence>
<evidence type="ECO:0000256" key="6">
    <source>
        <dbReference type="PROSITE-ProRule" id="PRU00169"/>
    </source>
</evidence>
<dbReference type="InterPro" id="IPR015943">
    <property type="entry name" value="WD40/YVTN_repeat-like_dom_sf"/>
</dbReference>
<dbReference type="GO" id="GO:0000155">
    <property type="term" value="F:phosphorelay sensor kinase activity"/>
    <property type="evidence" value="ECO:0007669"/>
    <property type="project" value="InterPro"/>
</dbReference>
<name>A0A939B070_9BACT</name>
<evidence type="ECO:0000256" key="7">
    <source>
        <dbReference type="SAM" id="MobiDB-lite"/>
    </source>
</evidence>
<feature type="transmembrane region" description="Helical" evidence="8">
    <location>
        <begin position="883"/>
        <end position="904"/>
    </location>
</feature>
<dbReference type="Pfam" id="PF07494">
    <property type="entry name" value="Reg_prop"/>
    <property type="match status" value="3"/>
</dbReference>
<dbReference type="PANTHER" id="PTHR43547:SF2">
    <property type="entry name" value="HYBRID SIGNAL TRANSDUCTION HISTIDINE KINASE C"/>
    <property type="match status" value="1"/>
</dbReference>
<dbReference type="SUPFAM" id="SSF50998">
    <property type="entry name" value="Quinoprotein alcohol dehydrogenase-like"/>
    <property type="match status" value="1"/>
</dbReference>
<dbReference type="Gene3D" id="1.10.287.130">
    <property type="match status" value="1"/>
</dbReference>
<dbReference type="Pfam" id="PF00512">
    <property type="entry name" value="HisKA"/>
    <property type="match status" value="1"/>
</dbReference>
<dbReference type="InterPro" id="IPR011110">
    <property type="entry name" value="Reg_prop"/>
</dbReference>
<dbReference type="InterPro" id="IPR036097">
    <property type="entry name" value="HisK_dim/P_sf"/>
</dbReference>
<dbReference type="SUPFAM" id="SSF46689">
    <property type="entry name" value="Homeodomain-like"/>
    <property type="match status" value="1"/>
</dbReference>
<comment type="caution">
    <text evidence="12">The sequence shown here is derived from an EMBL/GenBank/DDBJ whole genome shotgun (WGS) entry which is preliminary data.</text>
</comment>
<dbReference type="EMBL" id="JACJJL010000001">
    <property type="protein sequence ID" value="MBM6660398.1"/>
    <property type="molecule type" value="Genomic_DNA"/>
</dbReference>
<dbReference type="SMART" id="SM00342">
    <property type="entry name" value="HTH_ARAC"/>
    <property type="match status" value="1"/>
</dbReference>
<feature type="domain" description="HTH araC/xylS-type" evidence="9">
    <location>
        <begin position="1326"/>
        <end position="1425"/>
    </location>
</feature>
<dbReference type="CDD" id="cd00082">
    <property type="entry name" value="HisKA"/>
    <property type="match status" value="1"/>
</dbReference>
<dbReference type="Pfam" id="PF00072">
    <property type="entry name" value="Response_reg"/>
    <property type="match status" value="1"/>
</dbReference>
<dbReference type="InterPro" id="IPR018060">
    <property type="entry name" value="HTH_AraC"/>
</dbReference>
<dbReference type="SUPFAM" id="SSF52172">
    <property type="entry name" value="CheY-like"/>
    <property type="match status" value="1"/>
</dbReference>